<dbReference type="InterPro" id="IPR000326">
    <property type="entry name" value="PAP2/HPO"/>
</dbReference>
<evidence type="ECO:0000259" key="8">
    <source>
        <dbReference type="SMART" id="SM00014"/>
    </source>
</evidence>
<evidence type="ECO:0000313" key="9">
    <source>
        <dbReference type="EMBL" id="PSK91875.1"/>
    </source>
</evidence>
<evidence type="ECO:0000256" key="6">
    <source>
        <dbReference type="ARBA" id="ARBA00023136"/>
    </source>
</evidence>
<proteinExistence type="predicted"/>
<evidence type="ECO:0000256" key="1">
    <source>
        <dbReference type="ARBA" id="ARBA00004651"/>
    </source>
</evidence>
<dbReference type="Pfam" id="PF01569">
    <property type="entry name" value="PAP2"/>
    <property type="match status" value="1"/>
</dbReference>
<dbReference type="PANTHER" id="PTHR14969:SF62">
    <property type="entry name" value="DECAPRENYLPHOSPHORYL-5-PHOSPHORIBOSE PHOSPHATASE RV3807C-RELATED"/>
    <property type="match status" value="1"/>
</dbReference>
<feature type="domain" description="Phosphatidic acid phosphatase type 2/haloperoxidase" evidence="8">
    <location>
        <begin position="87"/>
        <end position="199"/>
    </location>
</feature>
<feature type="transmembrane region" description="Helical" evidence="7">
    <location>
        <begin position="158"/>
        <end position="178"/>
    </location>
</feature>
<dbReference type="AlphaFoldDB" id="A0A2P8D3T5"/>
<evidence type="ECO:0000256" key="7">
    <source>
        <dbReference type="SAM" id="Phobius"/>
    </source>
</evidence>
<dbReference type="GO" id="GO:0005886">
    <property type="term" value="C:plasma membrane"/>
    <property type="evidence" value="ECO:0007669"/>
    <property type="project" value="UniProtKB-SubCell"/>
</dbReference>
<keyword evidence="3 7" id="KW-0812">Transmembrane</keyword>
<dbReference type="GO" id="GO:0016787">
    <property type="term" value="F:hydrolase activity"/>
    <property type="evidence" value="ECO:0007669"/>
    <property type="project" value="UniProtKB-KW"/>
</dbReference>
<comment type="subcellular location">
    <subcellularLocation>
        <location evidence="1">Cell membrane</location>
        <topology evidence="1">Multi-pass membrane protein</topology>
    </subcellularLocation>
</comment>
<feature type="transmembrane region" description="Helical" evidence="7">
    <location>
        <begin position="184"/>
        <end position="202"/>
    </location>
</feature>
<evidence type="ECO:0000256" key="5">
    <source>
        <dbReference type="ARBA" id="ARBA00022989"/>
    </source>
</evidence>
<feature type="transmembrane region" description="Helical" evidence="7">
    <location>
        <begin position="12"/>
        <end position="35"/>
    </location>
</feature>
<comment type="caution">
    <text evidence="9">The sequence shown here is derived from an EMBL/GenBank/DDBJ whole genome shotgun (WGS) entry which is preliminary data.</text>
</comment>
<dbReference type="Gene3D" id="1.20.144.10">
    <property type="entry name" value="Phosphatidic acid phosphatase type 2/haloperoxidase"/>
    <property type="match status" value="1"/>
</dbReference>
<gene>
    <name evidence="9" type="ORF">CLV30_1338</name>
</gene>
<evidence type="ECO:0000313" key="10">
    <source>
        <dbReference type="Proteomes" id="UP000243528"/>
    </source>
</evidence>
<evidence type="ECO:0000256" key="2">
    <source>
        <dbReference type="ARBA" id="ARBA00022475"/>
    </source>
</evidence>
<keyword evidence="5 7" id="KW-1133">Transmembrane helix</keyword>
<sequence length="227" mass="23378">MTDSLTDARRPRATATVVATVAALVVLSILSFGFRESLYRAIAGSARDSPSAVHEIVDITATRGLLALVATTAVVVVAAWRRGREHFLLIVSAGVGTIAAYAGSEMTKALVTQERPCRAIGIDTVTACPGAGDWSWPSNHATIAAAFATACVMVVRRLWPLVAAAALLIAAARVAAGVHYVHDVLSGITLGILATVAVGLLVNTGLRRVFAPSGSAGAGVATVRRSR</sequence>
<organism evidence="9 10">
    <name type="scientific">Haloactinopolyspora alba</name>
    <dbReference type="NCBI Taxonomy" id="648780"/>
    <lineage>
        <taxon>Bacteria</taxon>
        <taxon>Bacillati</taxon>
        <taxon>Actinomycetota</taxon>
        <taxon>Actinomycetes</taxon>
        <taxon>Jiangellales</taxon>
        <taxon>Jiangellaceae</taxon>
        <taxon>Haloactinopolyspora</taxon>
    </lineage>
</organism>
<dbReference type="RefSeq" id="WP_106540011.1">
    <property type="nucleotide sequence ID" value="NZ_PYGE01000033.1"/>
</dbReference>
<dbReference type="SUPFAM" id="SSF48317">
    <property type="entry name" value="Acid phosphatase/Vanadium-dependent haloperoxidase"/>
    <property type="match status" value="1"/>
</dbReference>
<feature type="transmembrane region" description="Helical" evidence="7">
    <location>
        <begin position="56"/>
        <end position="80"/>
    </location>
</feature>
<evidence type="ECO:0000256" key="3">
    <source>
        <dbReference type="ARBA" id="ARBA00022692"/>
    </source>
</evidence>
<dbReference type="Proteomes" id="UP000243528">
    <property type="component" value="Unassembled WGS sequence"/>
</dbReference>
<evidence type="ECO:0000256" key="4">
    <source>
        <dbReference type="ARBA" id="ARBA00022801"/>
    </source>
</evidence>
<keyword evidence="10" id="KW-1185">Reference proteome</keyword>
<name>A0A2P8D3T5_9ACTN</name>
<reference evidence="9 10" key="1">
    <citation type="submission" date="2018-03" db="EMBL/GenBank/DDBJ databases">
        <title>Genomic Encyclopedia of Archaeal and Bacterial Type Strains, Phase II (KMG-II): from individual species to whole genera.</title>
        <authorList>
            <person name="Goeker M."/>
        </authorList>
    </citation>
    <scope>NUCLEOTIDE SEQUENCE [LARGE SCALE GENOMIC DNA]</scope>
    <source>
        <strain evidence="9 10">DSM 45211</strain>
    </source>
</reference>
<dbReference type="OrthoDB" id="5243958at2"/>
<dbReference type="PANTHER" id="PTHR14969">
    <property type="entry name" value="SPHINGOSINE-1-PHOSPHATE PHOSPHOHYDROLASE"/>
    <property type="match status" value="1"/>
</dbReference>
<protein>
    <submittedName>
        <fullName evidence="9">Undecaprenyl-diphosphatase</fullName>
    </submittedName>
</protein>
<dbReference type="InterPro" id="IPR036938">
    <property type="entry name" value="PAP2/HPO_sf"/>
</dbReference>
<dbReference type="EMBL" id="PYGE01000033">
    <property type="protein sequence ID" value="PSK91875.1"/>
    <property type="molecule type" value="Genomic_DNA"/>
</dbReference>
<keyword evidence="4" id="KW-0378">Hydrolase</keyword>
<dbReference type="SMART" id="SM00014">
    <property type="entry name" value="acidPPc"/>
    <property type="match status" value="1"/>
</dbReference>
<accession>A0A2P8D3T5</accession>
<keyword evidence="6 7" id="KW-0472">Membrane</keyword>
<keyword evidence="2" id="KW-1003">Cell membrane</keyword>